<feature type="domain" description="N-acetyltransferase" evidence="2">
    <location>
        <begin position="10"/>
        <end position="164"/>
    </location>
</feature>
<dbReference type="InterPro" id="IPR016181">
    <property type="entry name" value="Acyl_CoA_acyltransferase"/>
</dbReference>
<sequence length="357" mass="38883">MTAHAPDSSVILRPMTADDHPLREWATIHNVGTEADTTDERLSPYLQFIPQRGDIGVVAEMPDRVTGERRTAGVVWATFIRSHGYVAPQVPELSVSVDDDFQGAGIGTTLIRAVVEHGRNVGWPGISLHVEHDNPARRLYARLGFESLDCDDCPGTMVMHLTPPINRAAVYCGSAPGVRTDYAHAACTIGHALAERDIDLVYGGGDVGLMGVVANAVIDAGGRAIGVMPRSLVELEIAHDGLSSLEVVETMAERKSRMEELADAFIVLPGGAGTLEELFQVFTRQQLVAGTGPIVLFNVDGYWTPLVDALERMCAEGFIQRRYIDALIVTDDPEEIFDRLAEWRAPGTKWENRELCG</sequence>
<evidence type="ECO:0000259" key="2">
    <source>
        <dbReference type="PROSITE" id="PS51186"/>
    </source>
</evidence>
<organism evidence="3 4">
    <name type="scientific">Corynebacterium meridianum</name>
    <dbReference type="NCBI Taxonomy" id="2765363"/>
    <lineage>
        <taxon>Bacteria</taxon>
        <taxon>Bacillati</taxon>
        <taxon>Actinomycetota</taxon>
        <taxon>Actinomycetes</taxon>
        <taxon>Mycobacteriales</taxon>
        <taxon>Corynebacteriaceae</taxon>
        <taxon>Corynebacterium</taxon>
    </lineage>
</organism>
<dbReference type="AlphaFoldDB" id="A0A934I7M9"/>
<comment type="caution">
    <text evidence="3">The sequence shown here is derived from an EMBL/GenBank/DDBJ whole genome shotgun (WGS) entry which is preliminary data.</text>
</comment>
<name>A0A934I7M9_9CORY</name>
<dbReference type="GO" id="GO:0016799">
    <property type="term" value="F:hydrolase activity, hydrolyzing N-glycosyl compounds"/>
    <property type="evidence" value="ECO:0007669"/>
    <property type="project" value="TreeGrafter"/>
</dbReference>
<accession>A0A934I7M9</accession>
<evidence type="ECO:0000256" key="1">
    <source>
        <dbReference type="ARBA" id="ARBA00006763"/>
    </source>
</evidence>
<dbReference type="SUPFAM" id="SSF55729">
    <property type="entry name" value="Acyl-CoA N-acyltransferases (Nat)"/>
    <property type="match status" value="1"/>
</dbReference>
<dbReference type="PANTHER" id="PTHR31223">
    <property type="entry name" value="LOG FAMILY PROTEIN YJL055W"/>
    <property type="match status" value="1"/>
</dbReference>
<dbReference type="Gene3D" id="3.40.630.30">
    <property type="match status" value="1"/>
</dbReference>
<dbReference type="PROSITE" id="PS51186">
    <property type="entry name" value="GNAT"/>
    <property type="match status" value="1"/>
</dbReference>
<dbReference type="CDD" id="cd04301">
    <property type="entry name" value="NAT_SF"/>
    <property type="match status" value="1"/>
</dbReference>
<reference evidence="3" key="1">
    <citation type="submission" date="2020-12" db="EMBL/GenBank/DDBJ databases">
        <title>Genome public.</title>
        <authorList>
            <person name="Sun Q."/>
        </authorList>
    </citation>
    <scope>NUCLEOTIDE SEQUENCE</scope>
    <source>
        <strain evidence="3">CCM 8863</strain>
    </source>
</reference>
<dbReference type="GO" id="GO:0009691">
    <property type="term" value="P:cytokinin biosynthetic process"/>
    <property type="evidence" value="ECO:0007669"/>
    <property type="project" value="InterPro"/>
</dbReference>
<evidence type="ECO:0000313" key="3">
    <source>
        <dbReference type="EMBL" id="MBI8989799.1"/>
    </source>
</evidence>
<evidence type="ECO:0000313" key="4">
    <source>
        <dbReference type="Proteomes" id="UP000645966"/>
    </source>
</evidence>
<dbReference type="RefSeq" id="WP_198738829.1">
    <property type="nucleotide sequence ID" value="NZ_JAEIOS010000013.1"/>
</dbReference>
<dbReference type="SUPFAM" id="SSF102405">
    <property type="entry name" value="MCP/YpsA-like"/>
    <property type="match status" value="1"/>
</dbReference>
<proteinExistence type="inferred from homology"/>
<dbReference type="GO" id="GO:0005829">
    <property type="term" value="C:cytosol"/>
    <property type="evidence" value="ECO:0007669"/>
    <property type="project" value="TreeGrafter"/>
</dbReference>
<comment type="similarity">
    <text evidence="1">Belongs to the LOG family.</text>
</comment>
<dbReference type="NCBIfam" id="TIGR00730">
    <property type="entry name" value="Rossman fold protein, TIGR00730 family"/>
    <property type="match status" value="1"/>
</dbReference>
<dbReference type="InterPro" id="IPR031100">
    <property type="entry name" value="LOG_fam"/>
</dbReference>
<dbReference type="GO" id="GO:0016747">
    <property type="term" value="F:acyltransferase activity, transferring groups other than amino-acyl groups"/>
    <property type="evidence" value="ECO:0007669"/>
    <property type="project" value="InterPro"/>
</dbReference>
<dbReference type="Gene3D" id="3.40.50.450">
    <property type="match status" value="1"/>
</dbReference>
<dbReference type="Pfam" id="PF03641">
    <property type="entry name" value="Lysine_decarbox"/>
    <property type="match status" value="1"/>
</dbReference>
<dbReference type="EMBL" id="JAEIOS010000013">
    <property type="protein sequence ID" value="MBI8989799.1"/>
    <property type="molecule type" value="Genomic_DNA"/>
</dbReference>
<dbReference type="InterPro" id="IPR000182">
    <property type="entry name" value="GNAT_dom"/>
</dbReference>
<protein>
    <submittedName>
        <fullName evidence="3">TIGR00730 family Rossman fold protein</fullName>
    </submittedName>
</protein>
<dbReference type="Pfam" id="PF00583">
    <property type="entry name" value="Acetyltransf_1"/>
    <property type="match status" value="1"/>
</dbReference>
<keyword evidence="4" id="KW-1185">Reference proteome</keyword>
<dbReference type="PANTHER" id="PTHR31223:SF70">
    <property type="entry name" value="LOG FAMILY PROTEIN YJL055W"/>
    <property type="match status" value="1"/>
</dbReference>
<gene>
    <name evidence="3" type="ORF">JDV75_08505</name>
</gene>
<dbReference type="InterPro" id="IPR005269">
    <property type="entry name" value="LOG"/>
</dbReference>
<dbReference type="Proteomes" id="UP000645966">
    <property type="component" value="Unassembled WGS sequence"/>
</dbReference>